<evidence type="ECO:0000313" key="3">
    <source>
        <dbReference type="Proteomes" id="UP000635606"/>
    </source>
</evidence>
<reference evidence="2" key="1">
    <citation type="submission" date="2021-01" db="EMBL/GenBank/DDBJ databases">
        <title>Whole genome shotgun sequence of Virgisporangium ochraceum NBRC 16418.</title>
        <authorList>
            <person name="Komaki H."/>
            <person name="Tamura T."/>
        </authorList>
    </citation>
    <scope>NUCLEOTIDE SEQUENCE</scope>
    <source>
        <strain evidence="2">NBRC 16418</strain>
    </source>
</reference>
<evidence type="ECO:0000259" key="1">
    <source>
        <dbReference type="Pfam" id="PF11350"/>
    </source>
</evidence>
<evidence type="ECO:0000313" key="2">
    <source>
        <dbReference type="EMBL" id="GIJ70237.1"/>
    </source>
</evidence>
<dbReference type="Pfam" id="PF11350">
    <property type="entry name" value="DUF3152"/>
    <property type="match status" value="1"/>
</dbReference>
<dbReference type="InterPro" id="IPR022603">
    <property type="entry name" value="DUF3152"/>
</dbReference>
<dbReference type="AlphaFoldDB" id="A0A8J3ZWI6"/>
<proteinExistence type="predicted"/>
<comment type="caution">
    <text evidence="2">The sequence shown here is derived from an EMBL/GenBank/DDBJ whole genome shotgun (WGS) entry which is preliminary data.</text>
</comment>
<dbReference type="SUPFAM" id="SSF55486">
    <property type="entry name" value="Metalloproteases ('zincins'), catalytic domain"/>
    <property type="match status" value="1"/>
</dbReference>
<protein>
    <recommendedName>
        <fullName evidence="1">DUF3152 domain-containing protein</fullName>
    </recommendedName>
</protein>
<accession>A0A8J3ZWI6</accession>
<gene>
    <name evidence="2" type="ORF">Voc01_051540</name>
</gene>
<sequence length="247" mass="26197">MWLTFAAIAIVLGVATAGYVARAEFIEPSATETQPTAVNELPPLEMGTVEVPGPSASAITVPAAGTGKFATAGGGSSPIGSGRIYRYLVVVEEGAGVPPDEFAAAVERTLAEPRGWTASRKWGFQRVSGGSSDVTVHLATPKTTDRLCDSVGVETRGEVSCRGGRTVVINLGRWLTGVPHYTSLDDYRHMVVNHEMGHFLGHGHVKCGRAGTPAPVMQRQTFGLEGCTQNPWPFPDQRNYVTGPYTS</sequence>
<dbReference type="EMBL" id="BOPH01000073">
    <property type="protein sequence ID" value="GIJ70237.1"/>
    <property type="molecule type" value="Genomic_DNA"/>
</dbReference>
<name>A0A8J3ZWI6_9ACTN</name>
<feature type="domain" description="DUF3152" evidence="1">
    <location>
        <begin position="60"/>
        <end position="225"/>
    </location>
</feature>
<organism evidence="2 3">
    <name type="scientific">Virgisporangium ochraceum</name>
    <dbReference type="NCBI Taxonomy" id="65505"/>
    <lineage>
        <taxon>Bacteria</taxon>
        <taxon>Bacillati</taxon>
        <taxon>Actinomycetota</taxon>
        <taxon>Actinomycetes</taxon>
        <taxon>Micromonosporales</taxon>
        <taxon>Micromonosporaceae</taxon>
        <taxon>Virgisporangium</taxon>
    </lineage>
</organism>
<keyword evidence="3" id="KW-1185">Reference proteome</keyword>
<dbReference type="Proteomes" id="UP000635606">
    <property type="component" value="Unassembled WGS sequence"/>
</dbReference>